<name>A0A370DEE6_9GAMM</name>
<feature type="domain" description="Response regulatory" evidence="4">
    <location>
        <begin position="1"/>
        <end position="100"/>
    </location>
</feature>
<feature type="domain" description="HTH luxR-type" evidence="3">
    <location>
        <begin position="117"/>
        <end position="182"/>
    </location>
</feature>
<dbReference type="EMBL" id="QFXE01000020">
    <property type="protein sequence ID" value="RDH83282.1"/>
    <property type="molecule type" value="Genomic_DNA"/>
</dbReference>
<dbReference type="InterPro" id="IPR000792">
    <property type="entry name" value="Tscrpt_reg_LuxR_C"/>
</dbReference>
<dbReference type="SUPFAM" id="SSF46894">
    <property type="entry name" value="C-terminal effector domain of the bipartite response regulators"/>
    <property type="match status" value="1"/>
</dbReference>
<dbReference type="GO" id="GO:0003677">
    <property type="term" value="F:DNA binding"/>
    <property type="evidence" value="ECO:0007669"/>
    <property type="project" value="UniProtKB-KW"/>
</dbReference>
<dbReference type="AlphaFoldDB" id="A0A370DEE6"/>
<dbReference type="PANTHER" id="PTHR45566">
    <property type="entry name" value="HTH-TYPE TRANSCRIPTIONAL REGULATOR YHJB-RELATED"/>
    <property type="match status" value="1"/>
</dbReference>
<dbReference type="Pfam" id="PF00072">
    <property type="entry name" value="Response_reg"/>
    <property type="match status" value="1"/>
</dbReference>
<dbReference type="Proteomes" id="UP000254771">
    <property type="component" value="Unassembled WGS sequence"/>
</dbReference>
<comment type="caution">
    <text evidence="2">Lacks conserved residue(s) required for the propagation of feature annotation.</text>
</comment>
<dbReference type="SUPFAM" id="SSF52172">
    <property type="entry name" value="CheY-like"/>
    <property type="match status" value="1"/>
</dbReference>
<proteinExistence type="predicted"/>
<organism evidence="5 6">
    <name type="scientific">endosymbiont of Escarpia spicata</name>
    <dbReference type="NCBI Taxonomy" id="2200908"/>
    <lineage>
        <taxon>Bacteria</taxon>
        <taxon>Pseudomonadati</taxon>
        <taxon>Pseudomonadota</taxon>
        <taxon>Gammaproteobacteria</taxon>
        <taxon>sulfur-oxidizing symbionts</taxon>
    </lineage>
</organism>
<evidence type="ECO:0000259" key="4">
    <source>
        <dbReference type="PROSITE" id="PS50110"/>
    </source>
</evidence>
<dbReference type="PANTHER" id="PTHR45566:SF1">
    <property type="entry name" value="HTH-TYPE TRANSCRIPTIONAL REGULATOR YHJB-RELATED"/>
    <property type="match status" value="1"/>
</dbReference>
<evidence type="ECO:0000259" key="3">
    <source>
        <dbReference type="PROSITE" id="PS50043"/>
    </source>
</evidence>
<dbReference type="PROSITE" id="PS50043">
    <property type="entry name" value="HTH_LUXR_2"/>
    <property type="match status" value="1"/>
</dbReference>
<protein>
    <recommendedName>
        <fullName evidence="7">DNA-binding response regulator</fullName>
    </recommendedName>
</protein>
<accession>A0A370DEE6</accession>
<evidence type="ECO:0000256" key="1">
    <source>
        <dbReference type="ARBA" id="ARBA00023125"/>
    </source>
</evidence>
<dbReference type="GO" id="GO:0006355">
    <property type="term" value="P:regulation of DNA-templated transcription"/>
    <property type="evidence" value="ECO:0007669"/>
    <property type="project" value="InterPro"/>
</dbReference>
<dbReference type="InterPro" id="IPR051015">
    <property type="entry name" value="EvgA-like"/>
</dbReference>
<dbReference type="GO" id="GO:0000160">
    <property type="term" value="P:phosphorelay signal transduction system"/>
    <property type="evidence" value="ECO:0007669"/>
    <property type="project" value="InterPro"/>
</dbReference>
<evidence type="ECO:0000313" key="6">
    <source>
        <dbReference type="Proteomes" id="UP000254771"/>
    </source>
</evidence>
<dbReference type="SMART" id="SM00421">
    <property type="entry name" value="HTH_LUXR"/>
    <property type="match status" value="1"/>
</dbReference>
<dbReference type="CDD" id="cd06170">
    <property type="entry name" value="LuxR_C_like"/>
    <property type="match status" value="1"/>
</dbReference>
<evidence type="ECO:0008006" key="7">
    <source>
        <dbReference type="Google" id="ProtNLM"/>
    </source>
</evidence>
<dbReference type="PRINTS" id="PR00038">
    <property type="entry name" value="HTHLUXR"/>
</dbReference>
<keyword evidence="1" id="KW-0238">DNA-binding</keyword>
<dbReference type="InterPro" id="IPR011006">
    <property type="entry name" value="CheY-like_superfamily"/>
</dbReference>
<reference evidence="5 6" key="1">
    <citation type="journal article" date="2018" name="ISME J.">
        <title>Endosymbiont genomes yield clues of tubeworm success.</title>
        <authorList>
            <person name="Li Y."/>
            <person name="Liles M.R."/>
            <person name="Halanych K.M."/>
        </authorList>
    </citation>
    <scope>NUCLEOTIDE SEQUENCE [LARGE SCALE GENOMIC DNA]</scope>
    <source>
        <strain evidence="5">A1462</strain>
    </source>
</reference>
<dbReference type="Gene3D" id="3.40.50.2300">
    <property type="match status" value="1"/>
</dbReference>
<sequence length="183" mass="20560">MITPCSGRVCAACWNRMPSVMKHPVCLRCSTCFMTTRMPGMVDFQGLEAVRERHPDTPLIIVSMHCEQDIIQSALACGISGYIPKTHSFESMRRAIDLVLGGTPYVPQEALMDVNSPLSKRSKLTRRQQDVYERLIKGKTNQEIADELYISLSTVKMHVSTVLEKVGAKNRTQLLADSRNIFD</sequence>
<dbReference type="InterPro" id="IPR016032">
    <property type="entry name" value="Sig_transdc_resp-reg_C-effctor"/>
</dbReference>
<dbReference type="InterPro" id="IPR001789">
    <property type="entry name" value="Sig_transdc_resp-reg_receiver"/>
</dbReference>
<gene>
    <name evidence="5" type="ORF">DIZ78_14900</name>
</gene>
<evidence type="ECO:0000256" key="2">
    <source>
        <dbReference type="PROSITE-ProRule" id="PRU00169"/>
    </source>
</evidence>
<keyword evidence="6" id="KW-1185">Reference proteome</keyword>
<evidence type="ECO:0000313" key="5">
    <source>
        <dbReference type="EMBL" id="RDH83282.1"/>
    </source>
</evidence>
<dbReference type="PROSITE" id="PS50110">
    <property type="entry name" value="RESPONSE_REGULATORY"/>
    <property type="match status" value="1"/>
</dbReference>
<dbReference type="Pfam" id="PF00196">
    <property type="entry name" value="GerE"/>
    <property type="match status" value="1"/>
</dbReference>
<comment type="caution">
    <text evidence="5">The sequence shown here is derived from an EMBL/GenBank/DDBJ whole genome shotgun (WGS) entry which is preliminary data.</text>
</comment>